<dbReference type="Proteomes" id="UP000055590">
    <property type="component" value="Chromosome"/>
</dbReference>
<dbReference type="EC" id="1.3.98.3" evidence="14"/>
<comment type="subunit">
    <text evidence="4">Monomer.</text>
</comment>
<keyword evidence="19" id="KW-1185">Reference proteome</keyword>
<dbReference type="GO" id="GO:0004109">
    <property type="term" value="F:coproporphyrinogen oxidase activity"/>
    <property type="evidence" value="ECO:0007669"/>
    <property type="project" value="InterPro"/>
</dbReference>
<keyword evidence="6 14" id="KW-0963">Cytoplasm</keyword>
<keyword evidence="10 14" id="KW-0408">Iron</keyword>
<comment type="cofactor">
    <cofactor evidence="14 16">
        <name>[4Fe-4S] cluster</name>
        <dbReference type="ChEBI" id="CHEBI:49883"/>
    </cofactor>
    <text evidence="14 16">Binds 1 [4Fe-4S] cluster. The cluster is coordinated with 3 cysteines and an exchangeable S-adenosyl-L-methionine.</text>
</comment>
<feature type="binding site" evidence="15">
    <location>
        <position position="58"/>
    </location>
    <ligand>
        <name>S-adenosyl-L-methionine</name>
        <dbReference type="ChEBI" id="CHEBI:59789"/>
        <label>1</label>
    </ligand>
</feature>
<dbReference type="PANTHER" id="PTHR13932">
    <property type="entry name" value="COPROPORPHYRINIGEN III OXIDASE"/>
    <property type="match status" value="1"/>
</dbReference>
<dbReference type="Pfam" id="PF04055">
    <property type="entry name" value="Radical_SAM"/>
    <property type="match status" value="1"/>
</dbReference>
<dbReference type="SMART" id="SM00729">
    <property type="entry name" value="Elp3"/>
    <property type="match status" value="1"/>
</dbReference>
<comment type="similarity">
    <text evidence="3 14">Belongs to the anaerobic coproporphyrinogen-III oxidase family.</text>
</comment>
<evidence type="ECO:0000256" key="7">
    <source>
        <dbReference type="ARBA" id="ARBA00022691"/>
    </source>
</evidence>
<evidence type="ECO:0000259" key="17">
    <source>
        <dbReference type="PROSITE" id="PS51918"/>
    </source>
</evidence>
<dbReference type="InterPro" id="IPR006638">
    <property type="entry name" value="Elp3/MiaA/NifB-like_rSAM"/>
</dbReference>
<evidence type="ECO:0000256" key="4">
    <source>
        <dbReference type="ARBA" id="ARBA00011245"/>
    </source>
</evidence>
<feature type="binding site" evidence="15">
    <location>
        <position position="212"/>
    </location>
    <ligand>
        <name>S-adenosyl-L-methionine</name>
        <dbReference type="ChEBI" id="CHEBI:59789"/>
        <label>2</label>
    </ligand>
</feature>
<dbReference type="STRING" id="1391653.AKJ08_3376"/>
<dbReference type="UniPathway" id="UPA00251">
    <property type="reaction ID" value="UER00323"/>
</dbReference>
<name>A0A0K1PIQ2_9BACT</name>
<feature type="domain" description="Radical SAM core" evidence="17">
    <location>
        <begin position="49"/>
        <end position="291"/>
    </location>
</feature>
<keyword evidence="12 14" id="KW-0627">Porphyrin biosynthesis</keyword>
<dbReference type="GO" id="GO:0006782">
    <property type="term" value="P:protoporphyrinogen IX biosynthetic process"/>
    <property type="evidence" value="ECO:0007669"/>
    <property type="project" value="UniProtKB-UniPathway"/>
</dbReference>
<evidence type="ECO:0000256" key="13">
    <source>
        <dbReference type="ARBA" id="ARBA00048321"/>
    </source>
</evidence>
<dbReference type="GO" id="GO:0051989">
    <property type="term" value="F:coproporphyrinogen dehydrogenase activity"/>
    <property type="evidence" value="ECO:0007669"/>
    <property type="project" value="UniProtKB-EC"/>
</dbReference>
<dbReference type="RefSeq" id="WP_050727071.1">
    <property type="nucleotide sequence ID" value="NZ_CP012332.1"/>
</dbReference>
<feature type="binding site" evidence="15">
    <location>
        <position position="115"/>
    </location>
    <ligand>
        <name>S-adenosyl-L-methionine</name>
        <dbReference type="ChEBI" id="CHEBI:59789"/>
        <label>1</label>
    </ligand>
</feature>
<feature type="binding site" evidence="16">
    <location>
        <position position="68"/>
    </location>
    <ligand>
        <name>[4Fe-4S] cluster</name>
        <dbReference type="ChEBI" id="CHEBI:49883"/>
        <note>4Fe-4S-S-AdoMet</note>
    </ligand>
</feature>
<sequence>MLPENRMAELVARHDKPGPRYTSYPTVPAWTDAFGPDDFAAKLEEAGAAGDELPLSLYVHLPFCRELCTYCGCNVVISSNRDKHEEYVEVVRAELDLAADRLGRRNRLLQLHYGGGTPTSLDEALLVRLWDKITERFEVRRDAEVAIEVDPVVTSREQLALLRGMGFNRLSLGVQDFTPEVQRAVNRLQTVEETEKLVEYARKLGYRGINFDLIYGLPHQRMETFARSIEEVIRLAPDRVAIFSYAHVPDLRPHQRKIDEGTLPAGPEKLALFQHARERLLAEGYVAIGMDHFARKDDELALAQAERRLSRSFQGYTVRPAPDIVAVGATAISDLRGSYAQNVRPLGAYYEAIRAGRFATEKGAWLERDDLLRRDAITQLMCNFHLDLGALGEKHGVDAARELSSSLEALRPLEEDGLVRRLPGAVEVTPDGQPFVRAAAMAFDAWLGRLPPTRKGKLPVFSRTI</sequence>
<proteinExistence type="inferred from homology"/>
<evidence type="ECO:0000313" key="18">
    <source>
        <dbReference type="EMBL" id="AKU92989.1"/>
    </source>
</evidence>
<dbReference type="InterPro" id="IPR010723">
    <property type="entry name" value="HemN_C"/>
</dbReference>
<accession>A0A0K1PIQ2</accession>
<dbReference type="OrthoDB" id="9808022at2"/>
<reference evidence="18 19" key="1">
    <citation type="submission" date="2015-08" db="EMBL/GenBank/DDBJ databases">
        <authorList>
            <person name="Babu N.S."/>
            <person name="Beckwith C.J."/>
            <person name="Beseler K.G."/>
            <person name="Brison A."/>
            <person name="Carone J.V."/>
            <person name="Caskin T.P."/>
            <person name="Diamond M."/>
            <person name="Durham M.E."/>
            <person name="Foxe J.M."/>
            <person name="Go M."/>
            <person name="Henderson B.A."/>
            <person name="Jones I.B."/>
            <person name="McGettigan J.A."/>
            <person name="Micheletti S.J."/>
            <person name="Nasrallah M.E."/>
            <person name="Ortiz D."/>
            <person name="Piller C.R."/>
            <person name="Privatt S.R."/>
            <person name="Schneider S.L."/>
            <person name="Sharp S."/>
            <person name="Smith T.C."/>
            <person name="Stanton J.D."/>
            <person name="Ullery H.E."/>
            <person name="Wilson R.J."/>
            <person name="Serrano M.G."/>
            <person name="Buck G."/>
            <person name="Lee V."/>
            <person name="Wang Y."/>
            <person name="Carvalho R."/>
            <person name="Voegtly L."/>
            <person name="Shi R."/>
            <person name="Duckworth R."/>
            <person name="Johnson A."/>
            <person name="Loviza R."/>
            <person name="Walstead R."/>
            <person name="Shah Z."/>
            <person name="Kiflezghi M."/>
            <person name="Wade K."/>
            <person name="Ball S.L."/>
            <person name="Bradley K.W."/>
            <person name="Asai D.J."/>
            <person name="Bowman C.A."/>
            <person name="Russell D.A."/>
            <person name="Pope W.H."/>
            <person name="Jacobs-Sera D."/>
            <person name="Hendrix R.W."/>
            <person name="Hatfull G.F."/>
        </authorList>
    </citation>
    <scope>NUCLEOTIDE SEQUENCE [LARGE SCALE GENOMIC DNA]</scope>
    <source>
        <strain evidence="18 19">DSM 27710</strain>
    </source>
</reference>
<evidence type="ECO:0000256" key="5">
    <source>
        <dbReference type="ARBA" id="ARBA00022485"/>
    </source>
</evidence>
<keyword evidence="5 14" id="KW-0004">4Fe-4S</keyword>
<dbReference type="PATRIC" id="fig|1391653.3.peg.3526"/>
<dbReference type="SFLD" id="SFLDS00029">
    <property type="entry name" value="Radical_SAM"/>
    <property type="match status" value="1"/>
</dbReference>
<dbReference type="InterPro" id="IPR007197">
    <property type="entry name" value="rSAM"/>
</dbReference>
<evidence type="ECO:0000256" key="3">
    <source>
        <dbReference type="ARBA" id="ARBA00005493"/>
    </source>
</evidence>
<feature type="binding site" evidence="15">
    <location>
        <begin position="70"/>
        <end position="72"/>
    </location>
    <ligand>
        <name>S-adenosyl-L-methionine</name>
        <dbReference type="ChEBI" id="CHEBI:59789"/>
        <label>2</label>
    </ligand>
</feature>
<dbReference type="Gene3D" id="1.10.10.920">
    <property type="match status" value="1"/>
</dbReference>
<keyword evidence="8 14" id="KW-0479">Metal-binding</keyword>
<dbReference type="InterPro" id="IPR034505">
    <property type="entry name" value="Coproporphyrinogen-III_oxidase"/>
</dbReference>
<evidence type="ECO:0000256" key="12">
    <source>
        <dbReference type="ARBA" id="ARBA00023244"/>
    </source>
</evidence>
<dbReference type="PANTHER" id="PTHR13932:SF6">
    <property type="entry name" value="OXYGEN-INDEPENDENT COPROPORPHYRINOGEN III OXIDASE"/>
    <property type="match status" value="1"/>
</dbReference>
<dbReference type="PROSITE" id="PS51918">
    <property type="entry name" value="RADICAL_SAM"/>
    <property type="match status" value="1"/>
</dbReference>
<dbReference type="AlphaFoldDB" id="A0A0K1PIQ2"/>
<keyword evidence="9 14" id="KW-0560">Oxidoreductase</keyword>
<protein>
    <recommendedName>
        <fullName evidence="14">Coproporphyrinogen-III oxidase</fullName>
        <ecNumber evidence="14">1.3.98.3</ecNumber>
    </recommendedName>
</protein>
<evidence type="ECO:0000256" key="9">
    <source>
        <dbReference type="ARBA" id="ARBA00023002"/>
    </source>
</evidence>
<dbReference type="Gene3D" id="3.20.20.70">
    <property type="entry name" value="Aldolase class I"/>
    <property type="match status" value="1"/>
</dbReference>
<evidence type="ECO:0000256" key="1">
    <source>
        <dbReference type="ARBA" id="ARBA00004496"/>
    </source>
</evidence>
<dbReference type="CDD" id="cd01335">
    <property type="entry name" value="Radical_SAM"/>
    <property type="match status" value="1"/>
</dbReference>
<dbReference type="SFLD" id="SFLDG01082">
    <property type="entry name" value="B12-binding_domain_containing"/>
    <property type="match status" value="1"/>
</dbReference>
<comment type="pathway">
    <text evidence="2 14">Porphyrin-containing compound metabolism; protoporphyrin-IX biosynthesis; protoporphyrinogen-IX from coproporphyrinogen-III (AdoMet route): step 1/1.</text>
</comment>
<dbReference type="SFLD" id="SFLDG01065">
    <property type="entry name" value="anaerobic_coproporphyrinogen-I"/>
    <property type="match status" value="1"/>
</dbReference>
<feature type="binding site" evidence="16">
    <location>
        <position position="71"/>
    </location>
    <ligand>
        <name>[4Fe-4S] cluster</name>
        <dbReference type="ChEBI" id="CHEBI:49883"/>
        <note>4Fe-4S-S-AdoMet</note>
    </ligand>
</feature>
<evidence type="ECO:0000256" key="14">
    <source>
        <dbReference type="PIRNR" id="PIRNR000167"/>
    </source>
</evidence>
<evidence type="ECO:0000256" key="16">
    <source>
        <dbReference type="PIRSR" id="PIRSR000167-2"/>
    </source>
</evidence>
<feature type="binding site" evidence="15">
    <location>
        <position position="175"/>
    </location>
    <ligand>
        <name>S-adenosyl-L-methionine</name>
        <dbReference type="ChEBI" id="CHEBI:59789"/>
        <label>2</label>
    </ligand>
</feature>
<comment type="catalytic activity">
    <reaction evidence="13 14">
        <text>coproporphyrinogen III + 2 S-adenosyl-L-methionine = protoporphyrinogen IX + 2 5'-deoxyadenosine + 2 L-methionine + 2 CO2</text>
        <dbReference type="Rhea" id="RHEA:15425"/>
        <dbReference type="ChEBI" id="CHEBI:16526"/>
        <dbReference type="ChEBI" id="CHEBI:17319"/>
        <dbReference type="ChEBI" id="CHEBI:57307"/>
        <dbReference type="ChEBI" id="CHEBI:57309"/>
        <dbReference type="ChEBI" id="CHEBI:57844"/>
        <dbReference type="ChEBI" id="CHEBI:59789"/>
        <dbReference type="EC" id="1.3.98.3"/>
    </reaction>
</comment>
<dbReference type="InterPro" id="IPR013785">
    <property type="entry name" value="Aldolase_TIM"/>
</dbReference>
<dbReference type="Pfam" id="PF06969">
    <property type="entry name" value="HemN_C"/>
    <property type="match status" value="1"/>
</dbReference>
<dbReference type="GO" id="GO:0051539">
    <property type="term" value="F:4 iron, 4 sulfur cluster binding"/>
    <property type="evidence" value="ECO:0007669"/>
    <property type="project" value="UniProtKB-KW"/>
</dbReference>
<keyword evidence="7 14" id="KW-0949">S-adenosyl-L-methionine</keyword>
<feature type="binding site" evidence="15">
    <location>
        <begin position="116"/>
        <end position="117"/>
    </location>
    <ligand>
        <name>S-adenosyl-L-methionine</name>
        <dbReference type="ChEBI" id="CHEBI:59789"/>
        <label>2</label>
    </ligand>
</feature>
<feature type="binding site" evidence="15">
    <location>
        <position position="187"/>
    </location>
    <ligand>
        <name>S-adenosyl-L-methionine</name>
        <dbReference type="ChEBI" id="CHEBI:59789"/>
        <label>2</label>
    </ligand>
</feature>
<dbReference type="InterPro" id="IPR004558">
    <property type="entry name" value="Coprogen_oxidase_HemN"/>
</dbReference>
<evidence type="ECO:0000256" key="10">
    <source>
        <dbReference type="ARBA" id="ARBA00023004"/>
    </source>
</evidence>
<dbReference type="GO" id="GO:0005737">
    <property type="term" value="C:cytoplasm"/>
    <property type="evidence" value="ECO:0007669"/>
    <property type="project" value="UniProtKB-SubCell"/>
</dbReference>
<evidence type="ECO:0000256" key="11">
    <source>
        <dbReference type="ARBA" id="ARBA00023014"/>
    </source>
</evidence>
<dbReference type="KEGG" id="vin:AKJ08_3376"/>
<evidence type="ECO:0000256" key="2">
    <source>
        <dbReference type="ARBA" id="ARBA00004785"/>
    </source>
</evidence>
<evidence type="ECO:0000256" key="15">
    <source>
        <dbReference type="PIRSR" id="PIRSR000167-1"/>
    </source>
</evidence>
<dbReference type="SUPFAM" id="SSF102114">
    <property type="entry name" value="Radical SAM enzymes"/>
    <property type="match status" value="1"/>
</dbReference>
<evidence type="ECO:0000313" key="19">
    <source>
        <dbReference type="Proteomes" id="UP000055590"/>
    </source>
</evidence>
<keyword evidence="11 14" id="KW-0411">Iron-sulfur</keyword>
<dbReference type="InterPro" id="IPR058240">
    <property type="entry name" value="rSAM_sf"/>
</dbReference>
<organism evidence="18 19">
    <name type="scientific">Vulgatibacter incomptus</name>
    <dbReference type="NCBI Taxonomy" id="1391653"/>
    <lineage>
        <taxon>Bacteria</taxon>
        <taxon>Pseudomonadati</taxon>
        <taxon>Myxococcota</taxon>
        <taxon>Myxococcia</taxon>
        <taxon>Myxococcales</taxon>
        <taxon>Cystobacterineae</taxon>
        <taxon>Vulgatibacteraceae</taxon>
        <taxon>Vulgatibacter</taxon>
    </lineage>
</organism>
<dbReference type="NCBIfam" id="TIGR00538">
    <property type="entry name" value="hemN"/>
    <property type="match status" value="1"/>
</dbReference>
<evidence type="ECO:0000256" key="8">
    <source>
        <dbReference type="ARBA" id="ARBA00022723"/>
    </source>
</evidence>
<feature type="binding site" evidence="16">
    <location>
        <position position="64"/>
    </location>
    <ligand>
        <name>[4Fe-4S] cluster</name>
        <dbReference type="ChEBI" id="CHEBI:49883"/>
        <note>4Fe-4S-S-AdoMet</note>
    </ligand>
</feature>
<evidence type="ECO:0000256" key="6">
    <source>
        <dbReference type="ARBA" id="ARBA00022490"/>
    </source>
</evidence>
<dbReference type="EMBL" id="CP012332">
    <property type="protein sequence ID" value="AKU92989.1"/>
    <property type="molecule type" value="Genomic_DNA"/>
</dbReference>
<gene>
    <name evidence="18" type="ORF">AKJ08_3376</name>
</gene>
<comment type="subcellular location">
    <subcellularLocation>
        <location evidence="1 14">Cytoplasm</location>
    </subcellularLocation>
</comment>
<feature type="binding site" evidence="15">
    <location>
        <position position="332"/>
    </location>
    <ligand>
        <name>S-adenosyl-L-methionine</name>
        <dbReference type="ChEBI" id="CHEBI:59789"/>
        <label>1</label>
    </ligand>
</feature>
<dbReference type="GO" id="GO:0046872">
    <property type="term" value="F:metal ion binding"/>
    <property type="evidence" value="ECO:0007669"/>
    <property type="project" value="UniProtKB-KW"/>
</dbReference>
<feature type="binding site" evidence="15">
    <location>
        <position position="246"/>
    </location>
    <ligand>
        <name>S-adenosyl-L-methionine</name>
        <dbReference type="ChEBI" id="CHEBI:59789"/>
        <label>2</label>
    </ligand>
</feature>
<dbReference type="PIRSF" id="PIRSF000167">
    <property type="entry name" value="HemN"/>
    <property type="match status" value="1"/>
</dbReference>
<feature type="binding site" evidence="15">
    <location>
        <position position="148"/>
    </location>
    <ligand>
        <name>S-adenosyl-L-methionine</name>
        <dbReference type="ChEBI" id="CHEBI:59789"/>
        <label>1</label>
    </ligand>
</feature>